<name>A0A4Z0NEB7_9HYPH</name>
<evidence type="ECO:0000313" key="2">
    <source>
        <dbReference type="Proteomes" id="UP000297535"/>
    </source>
</evidence>
<organism evidence="1 2">
    <name type="scientific">Methylobacterium nonmethylotrophicum</name>
    <dbReference type="NCBI Taxonomy" id="1141884"/>
    <lineage>
        <taxon>Bacteria</taxon>
        <taxon>Pseudomonadati</taxon>
        <taxon>Pseudomonadota</taxon>
        <taxon>Alphaproteobacteria</taxon>
        <taxon>Hyphomicrobiales</taxon>
        <taxon>Methylobacteriaceae</taxon>
        <taxon>Methylobacterium</taxon>
    </lineage>
</organism>
<comment type="caution">
    <text evidence="1">The sequence shown here is derived from an EMBL/GenBank/DDBJ whole genome shotgun (WGS) entry which is preliminary data.</text>
</comment>
<keyword evidence="2" id="KW-1185">Reference proteome</keyword>
<dbReference type="AlphaFoldDB" id="A0A4Z0NEB7"/>
<dbReference type="RefSeq" id="WP_135420048.1">
    <property type="nucleotide sequence ID" value="NZ_SRLB01000072.1"/>
</dbReference>
<proteinExistence type="predicted"/>
<dbReference type="OrthoDB" id="9967458at2"/>
<gene>
    <name evidence="1" type="ORF">EU555_35505</name>
</gene>
<reference evidence="1 2" key="1">
    <citation type="submission" date="2019-04" db="EMBL/GenBank/DDBJ databases">
        <authorList>
            <person name="Feng G."/>
            <person name="Zhu H."/>
        </authorList>
    </citation>
    <scope>NUCLEOTIDE SEQUENCE [LARGE SCALE GENOMIC DNA]</scope>
    <source>
        <strain evidence="1 2">6HR-1</strain>
    </source>
</reference>
<evidence type="ECO:0000313" key="1">
    <source>
        <dbReference type="EMBL" id="TGD91805.1"/>
    </source>
</evidence>
<dbReference type="EMBL" id="SRLB01000072">
    <property type="protein sequence ID" value="TGD91805.1"/>
    <property type="molecule type" value="Genomic_DNA"/>
</dbReference>
<sequence>MSSVIPFPSAAQAFGETFSSVTLRAGSIEAERRGITRDQITIAMEQNRQLVTYFLGLLGSANEQDRQGGALGLTRLLGVTGGAA</sequence>
<accession>A0A4Z0NEB7</accession>
<dbReference type="Proteomes" id="UP000297535">
    <property type="component" value="Unassembled WGS sequence"/>
</dbReference>
<protein>
    <submittedName>
        <fullName evidence="1">Uncharacterized protein</fullName>
    </submittedName>
</protein>